<comment type="caution">
    <text evidence="1">The sequence shown here is derived from an EMBL/GenBank/DDBJ whole genome shotgun (WGS) entry which is preliminary data.</text>
</comment>
<organism evidence="1 2">
    <name type="scientific">Gluconobacter oxydans NBRC 3293</name>
    <dbReference type="NCBI Taxonomy" id="1315969"/>
    <lineage>
        <taxon>Bacteria</taxon>
        <taxon>Pseudomonadati</taxon>
        <taxon>Pseudomonadota</taxon>
        <taxon>Alphaproteobacteria</taxon>
        <taxon>Acetobacterales</taxon>
        <taxon>Acetobacteraceae</taxon>
        <taxon>Gluconobacter</taxon>
    </lineage>
</organism>
<proteinExistence type="predicted"/>
<accession>A0A829X649</accession>
<dbReference type="Proteomes" id="UP000484858">
    <property type="component" value="Unassembled WGS sequence"/>
</dbReference>
<reference evidence="1 2" key="1">
    <citation type="submission" date="2013-04" db="EMBL/GenBank/DDBJ databases">
        <title>Gluconobacter oxydans NBRC 3293 whole genome sequence.</title>
        <authorList>
            <person name="Matsutani M."/>
            <person name="Yakushi T."/>
            <person name="Matsushita K."/>
        </authorList>
    </citation>
    <scope>NUCLEOTIDE SEQUENCE [LARGE SCALE GENOMIC DNA]</scope>
    <source>
        <strain evidence="1 2">NBRC 3293</strain>
    </source>
</reference>
<gene>
    <name evidence="1" type="ORF">NBRC3293_2794</name>
</gene>
<dbReference type="AlphaFoldDB" id="A0A829X649"/>
<sequence length="139" mass="14837">MSVLHQACSRNAMRQARGWFEGPVLQYCKAMKPVPHFLVVSAWAVSLCLAGGSLLAPSAALAHGVLKSPARTSLHHTARSRSAQARICYRMASGVIVLEQMPNSARHLGRGSGFAPIGEAVFRSSNRLHACPGAHGRRG</sequence>
<evidence type="ECO:0000313" key="1">
    <source>
        <dbReference type="EMBL" id="GEM18297.1"/>
    </source>
</evidence>
<name>A0A829X649_GLUOY</name>
<evidence type="ECO:0000313" key="2">
    <source>
        <dbReference type="Proteomes" id="UP000484858"/>
    </source>
</evidence>
<protein>
    <submittedName>
        <fullName evidence="1">Uncharacterized protein</fullName>
    </submittedName>
</protein>
<dbReference type="EMBL" id="BARJ01000012">
    <property type="protein sequence ID" value="GEM18297.1"/>
    <property type="molecule type" value="Genomic_DNA"/>
</dbReference>